<evidence type="ECO:0000313" key="1">
    <source>
        <dbReference type="EMBL" id="OTF97242.1"/>
    </source>
</evidence>
<dbReference type="Proteomes" id="UP000215914">
    <property type="component" value="Chromosome 14"/>
</dbReference>
<dbReference type="InParanoid" id="A0A251SFC3"/>
<organism evidence="1 2">
    <name type="scientific">Helianthus annuus</name>
    <name type="common">Common sunflower</name>
    <dbReference type="NCBI Taxonomy" id="4232"/>
    <lineage>
        <taxon>Eukaryota</taxon>
        <taxon>Viridiplantae</taxon>
        <taxon>Streptophyta</taxon>
        <taxon>Embryophyta</taxon>
        <taxon>Tracheophyta</taxon>
        <taxon>Spermatophyta</taxon>
        <taxon>Magnoliopsida</taxon>
        <taxon>eudicotyledons</taxon>
        <taxon>Gunneridae</taxon>
        <taxon>Pentapetalae</taxon>
        <taxon>asterids</taxon>
        <taxon>campanulids</taxon>
        <taxon>Asterales</taxon>
        <taxon>Asteraceae</taxon>
        <taxon>Asteroideae</taxon>
        <taxon>Heliantheae alliance</taxon>
        <taxon>Heliantheae</taxon>
        <taxon>Helianthus</taxon>
    </lineage>
</organism>
<dbReference type="EMBL" id="CM007903">
    <property type="protein sequence ID" value="OTF97242.1"/>
    <property type="molecule type" value="Genomic_DNA"/>
</dbReference>
<sequence length="62" mass="7067">MEMSCFSCFGAQELVFSKFKPFSPKFLARTHFLFPTSLELFPTIGNLLPEFLSVVLNDVDCE</sequence>
<proteinExistence type="predicted"/>
<protein>
    <submittedName>
        <fullName evidence="1">Uncharacterized protein</fullName>
    </submittedName>
</protein>
<name>A0A251SFC3_HELAN</name>
<dbReference type="AlphaFoldDB" id="A0A251SFC3"/>
<accession>A0A251SFC3</accession>
<gene>
    <name evidence="1" type="ORF">HannXRQ_Chr14g0432461</name>
</gene>
<reference evidence="2" key="1">
    <citation type="journal article" date="2017" name="Nature">
        <title>The sunflower genome provides insights into oil metabolism, flowering and Asterid evolution.</title>
        <authorList>
            <person name="Badouin H."/>
            <person name="Gouzy J."/>
            <person name="Grassa C.J."/>
            <person name="Murat F."/>
            <person name="Staton S.E."/>
            <person name="Cottret L."/>
            <person name="Lelandais-Briere C."/>
            <person name="Owens G.L."/>
            <person name="Carrere S."/>
            <person name="Mayjonade B."/>
            <person name="Legrand L."/>
            <person name="Gill N."/>
            <person name="Kane N.C."/>
            <person name="Bowers J.E."/>
            <person name="Hubner S."/>
            <person name="Bellec A."/>
            <person name="Berard A."/>
            <person name="Berges H."/>
            <person name="Blanchet N."/>
            <person name="Boniface M.C."/>
            <person name="Brunel D."/>
            <person name="Catrice O."/>
            <person name="Chaidir N."/>
            <person name="Claudel C."/>
            <person name="Donnadieu C."/>
            <person name="Faraut T."/>
            <person name="Fievet G."/>
            <person name="Helmstetter N."/>
            <person name="King M."/>
            <person name="Knapp S.J."/>
            <person name="Lai Z."/>
            <person name="Le Paslier M.C."/>
            <person name="Lippi Y."/>
            <person name="Lorenzon L."/>
            <person name="Mandel J.R."/>
            <person name="Marage G."/>
            <person name="Marchand G."/>
            <person name="Marquand E."/>
            <person name="Bret-Mestries E."/>
            <person name="Morien E."/>
            <person name="Nambeesan S."/>
            <person name="Nguyen T."/>
            <person name="Pegot-Espagnet P."/>
            <person name="Pouilly N."/>
            <person name="Raftis F."/>
            <person name="Sallet E."/>
            <person name="Schiex T."/>
            <person name="Thomas J."/>
            <person name="Vandecasteele C."/>
            <person name="Vares D."/>
            <person name="Vear F."/>
            <person name="Vautrin S."/>
            <person name="Crespi M."/>
            <person name="Mangin B."/>
            <person name="Burke J.M."/>
            <person name="Salse J."/>
            <person name="Munos S."/>
            <person name="Vincourt P."/>
            <person name="Rieseberg L.H."/>
            <person name="Langlade N.B."/>
        </authorList>
    </citation>
    <scope>NUCLEOTIDE SEQUENCE [LARGE SCALE GENOMIC DNA]</scope>
    <source>
        <strain evidence="2">cv. SF193</strain>
    </source>
</reference>
<evidence type="ECO:0000313" key="2">
    <source>
        <dbReference type="Proteomes" id="UP000215914"/>
    </source>
</evidence>
<keyword evidence="2" id="KW-1185">Reference proteome</keyword>